<evidence type="ECO:0000313" key="6">
    <source>
        <dbReference type="Proteomes" id="UP000460157"/>
    </source>
</evidence>
<reference evidence="5 6" key="1">
    <citation type="submission" date="2019-12" db="EMBL/GenBank/DDBJ databases">
        <title>Nesterenkonia muleiensis sp. nov., a novel actinobacterium isolated from sap of Populus euphratica.</title>
        <authorList>
            <person name="Wang R."/>
        </authorList>
    </citation>
    <scope>NUCLEOTIDE SEQUENCE [LARGE SCALE GENOMIC DNA]</scope>
    <source>
        <strain evidence="5 6">F10</strain>
    </source>
</reference>
<dbReference type="PROSITE" id="PS00041">
    <property type="entry name" value="HTH_ARAC_FAMILY_1"/>
    <property type="match status" value="1"/>
</dbReference>
<protein>
    <submittedName>
        <fullName evidence="5">Helix-turn-helix domain-containing protein</fullName>
    </submittedName>
</protein>
<dbReference type="PRINTS" id="PR00032">
    <property type="entry name" value="HTHARAC"/>
</dbReference>
<dbReference type="Pfam" id="PF12833">
    <property type="entry name" value="HTH_18"/>
    <property type="match status" value="1"/>
</dbReference>
<gene>
    <name evidence="5" type="ORF">GNZ21_10925</name>
</gene>
<dbReference type="InterPro" id="IPR011256">
    <property type="entry name" value="Reg_factor_effector_dom_sf"/>
</dbReference>
<evidence type="ECO:0000256" key="2">
    <source>
        <dbReference type="ARBA" id="ARBA00023125"/>
    </source>
</evidence>
<dbReference type="SUPFAM" id="SSF55136">
    <property type="entry name" value="Probable bacterial effector-binding domain"/>
    <property type="match status" value="1"/>
</dbReference>
<evidence type="ECO:0000313" key="5">
    <source>
        <dbReference type="EMBL" id="MVT26862.1"/>
    </source>
</evidence>
<dbReference type="PANTHER" id="PTHR47504:SF5">
    <property type="entry name" value="RIGHT ORIGIN-BINDING PROTEIN"/>
    <property type="match status" value="1"/>
</dbReference>
<dbReference type="SUPFAM" id="SSF46689">
    <property type="entry name" value="Homeodomain-like"/>
    <property type="match status" value="2"/>
</dbReference>
<dbReference type="InterPro" id="IPR018062">
    <property type="entry name" value="HTH_AraC-typ_CS"/>
</dbReference>
<dbReference type="InterPro" id="IPR010499">
    <property type="entry name" value="AraC_E-bd"/>
</dbReference>
<dbReference type="InterPro" id="IPR020449">
    <property type="entry name" value="Tscrpt_reg_AraC-type_HTH"/>
</dbReference>
<feature type="domain" description="HTH araC/xylS-type" evidence="4">
    <location>
        <begin position="5"/>
        <end position="102"/>
    </location>
</feature>
<keyword evidence="6" id="KW-1185">Reference proteome</keyword>
<evidence type="ECO:0000256" key="3">
    <source>
        <dbReference type="ARBA" id="ARBA00023163"/>
    </source>
</evidence>
<accession>A0A7K1UKL3</accession>
<dbReference type="Pfam" id="PF14526">
    <property type="entry name" value="Cass2"/>
    <property type="match status" value="1"/>
</dbReference>
<dbReference type="InterPro" id="IPR018060">
    <property type="entry name" value="HTH_AraC"/>
</dbReference>
<dbReference type="InterPro" id="IPR050959">
    <property type="entry name" value="MarA-like"/>
</dbReference>
<keyword evidence="2" id="KW-0238">DNA-binding</keyword>
<dbReference type="GO" id="GO:0003700">
    <property type="term" value="F:DNA-binding transcription factor activity"/>
    <property type="evidence" value="ECO:0007669"/>
    <property type="project" value="InterPro"/>
</dbReference>
<dbReference type="Gene3D" id="1.10.10.60">
    <property type="entry name" value="Homeodomain-like"/>
    <property type="match status" value="2"/>
</dbReference>
<dbReference type="Gene3D" id="3.20.80.10">
    <property type="entry name" value="Regulatory factor, effector binding domain"/>
    <property type="match status" value="1"/>
</dbReference>
<dbReference type="RefSeq" id="WP_188503845.1">
    <property type="nucleotide sequence ID" value="NZ_BMFX01000044.1"/>
</dbReference>
<dbReference type="InterPro" id="IPR009057">
    <property type="entry name" value="Homeodomain-like_sf"/>
</dbReference>
<keyword evidence="1" id="KW-0805">Transcription regulation</keyword>
<dbReference type="PROSITE" id="PS01124">
    <property type="entry name" value="HTH_ARAC_FAMILY_2"/>
    <property type="match status" value="1"/>
</dbReference>
<comment type="caution">
    <text evidence="5">The sequence shown here is derived from an EMBL/GenBank/DDBJ whole genome shotgun (WGS) entry which is preliminary data.</text>
</comment>
<keyword evidence="3" id="KW-0804">Transcription</keyword>
<organism evidence="5 6">
    <name type="scientific">Nesterenkonia alkaliphila</name>
    <dbReference type="NCBI Taxonomy" id="1463631"/>
    <lineage>
        <taxon>Bacteria</taxon>
        <taxon>Bacillati</taxon>
        <taxon>Actinomycetota</taxon>
        <taxon>Actinomycetes</taxon>
        <taxon>Micrococcales</taxon>
        <taxon>Micrococcaceae</taxon>
        <taxon>Nesterenkonia</taxon>
    </lineage>
</organism>
<proteinExistence type="predicted"/>
<dbReference type="GO" id="GO:0043565">
    <property type="term" value="F:sequence-specific DNA binding"/>
    <property type="evidence" value="ECO:0007669"/>
    <property type="project" value="InterPro"/>
</dbReference>
<evidence type="ECO:0000259" key="4">
    <source>
        <dbReference type="PROSITE" id="PS01124"/>
    </source>
</evidence>
<dbReference type="SMART" id="SM00342">
    <property type="entry name" value="HTH_ARAC"/>
    <property type="match status" value="1"/>
</dbReference>
<dbReference type="SMART" id="SM00871">
    <property type="entry name" value="AraC_E_bind"/>
    <property type="match status" value="1"/>
</dbReference>
<dbReference type="Proteomes" id="UP000460157">
    <property type="component" value="Unassembled WGS sequence"/>
</dbReference>
<sequence length="283" mass="31467">MREWNAAMDHIEANLTEEISGGELARIAMTSEYHFRRMFATLAGMPLSEYIRKRRLTVAAAEILAGRSVLDVAIAYGYGSDDAFTRAFKAMHGLTPSRARWPGTVLHSQSQLKFHLTIEGSTDVEYRIVNKDAFRVVGFRARVPLVALGRNETMERFEESIDPAASEKLEGISNVDPVGILGVTAYLDEQGEDTEVDYWHAVATTAETPEGFDSLEVPAGQWVVFTGEGVFPESMQQLWKTAGTEWFPANPYRWAPGPQLLSVEDTDAGDVVRGQLWIPIEPE</sequence>
<evidence type="ECO:0000256" key="1">
    <source>
        <dbReference type="ARBA" id="ARBA00023015"/>
    </source>
</evidence>
<dbReference type="InterPro" id="IPR029441">
    <property type="entry name" value="Cass2"/>
</dbReference>
<dbReference type="AlphaFoldDB" id="A0A7K1UKL3"/>
<dbReference type="PANTHER" id="PTHR47504">
    <property type="entry name" value="RIGHT ORIGIN-BINDING PROTEIN"/>
    <property type="match status" value="1"/>
</dbReference>
<dbReference type="EMBL" id="WRPM01000075">
    <property type="protein sequence ID" value="MVT26862.1"/>
    <property type="molecule type" value="Genomic_DNA"/>
</dbReference>
<name>A0A7K1UKL3_9MICC</name>